<dbReference type="RefSeq" id="WP_114744610.1">
    <property type="nucleotide sequence ID" value="NZ_QQAY01000002.1"/>
</dbReference>
<gene>
    <name evidence="2" type="ORF">DFR59_102434</name>
</gene>
<keyword evidence="2" id="KW-0489">Methyltransferase</keyword>
<organism evidence="2 3">
    <name type="scientific">Falsibacillus pallidus</name>
    <dbReference type="NCBI Taxonomy" id="493781"/>
    <lineage>
        <taxon>Bacteria</taxon>
        <taxon>Bacillati</taxon>
        <taxon>Bacillota</taxon>
        <taxon>Bacilli</taxon>
        <taxon>Bacillales</taxon>
        <taxon>Bacillaceae</taxon>
        <taxon>Falsibacillus</taxon>
    </lineage>
</organism>
<evidence type="ECO:0000313" key="2">
    <source>
        <dbReference type="EMBL" id="RDI45799.1"/>
    </source>
</evidence>
<dbReference type="AlphaFoldDB" id="A0A370GQW2"/>
<feature type="domain" description="Methyltransferase type 11" evidence="1">
    <location>
        <begin position="48"/>
        <end position="138"/>
    </location>
</feature>
<dbReference type="Proteomes" id="UP000255326">
    <property type="component" value="Unassembled WGS sequence"/>
</dbReference>
<dbReference type="CDD" id="cd02440">
    <property type="entry name" value="AdoMet_MTases"/>
    <property type="match status" value="1"/>
</dbReference>
<name>A0A370GQW2_9BACI</name>
<proteinExistence type="predicted"/>
<reference evidence="2 3" key="1">
    <citation type="submission" date="2018-07" db="EMBL/GenBank/DDBJ databases">
        <title>Genomic Encyclopedia of Type Strains, Phase IV (KMG-IV): sequencing the most valuable type-strain genomes for metagenomic binning, comparative biology and taxonomic classification.</title>
        <authorList>
            <person name="Goeker M."/>
        </authorList>
    </citation>
    <scope>NUCLEOTIDE SEQUENCE [LARGE SCALE GENOMIC DNA]</scope>
    <source>
        <strain evidence="2 3">DSM 25281</strain>
    </source>
</reference>
<dbReference type="PANTHER" id="PTHR43861">
    <property type="entry name" value="TRANS-ACONITATE 2-METHYLTRANSFERASE-RELATED"/>
    <property type="match status" value="1"/>
</dbReference>
<dbReference type="GO" id="GO:0032259">
    <property type="term" value="P:methylation"/>
    <property type="evidence" value="ECO:0007669"/>
    <property type="project" value="UniProtKB-KW"/>
</dbReference>
<dbReference type="InterPro" id="IPR013216">
    <property type="entry name" value="Methyltransf_11"/>
</dbReference>
<dbReference type="OrthoDB" id="9804312at2"/>
<dbReference type="SUPFAM" id="SSF53335">
    <property type="entry name" value="S-adenosyl-L-methionine-dependent methyltransferases"/>
    <property type="match status" value="1"/>
</dbReference>
<dbReference type="EMBL" id="QQAY01000002">
    <property type="protein sequence ID" value="RDI45799.1"/>
    <property type="molecule type" value="Genomic_DNA"/>
</dbReference>
<dbReference type="GO" id="GO:0008757">
    <property type="term" value="F:S-adenosylmethionine-dependent methyltransferase activity"/>
    <property type="evidence" value="ECO:0007669"/>
    <property type="project" value="InterPro"/>
</dbReference>
<comment type="caution">
    <text evidence="2">The sequence shown here is derived from an EMBL/GenBank/DDBJ whole genome shotgun (WGS) entry which is preliminary data.</text>
</comment>
<keyword evidence="3" id="KW-1185">Reference proteome</keyword>
<dbReference type="Gene3D" id="3.40.50.150">
    <property type="entry name" value="Vaccinia Virus protein VP39"/>
    <property type="match status" value="1"/>
</dbReference>
<dbReference type="InterPro" id="IPR029063">
    <property type="entry name" value="SAM-dependent_MTases_sf"/>
</dbReference>
<sequence>MSEYRNLLKESYEQKADERSKIHMEPWKIEELNRFIGAVPAKGRLSLLDAGAGPGLQGEYLKENGFDVTCIDLSENMVKICREKGLKAEVMDYFHMNLPTESFDLIWSMNSLLHVPKKDFQTVIQNLKSVLKLNGLFYLGVYGGEDSEGIWEGDHYEPKRFFSFYTNEDIQNEVIKEFEIIDLKVIPMDGQGPDYQAMILKKK</sequence>
<evidence type="ECO:0000313" key="3">
    <source>
        <dbReference type="Proteomes" id="UP000255326"/>
    </source>
</evidence>
<dbReference type="Pfam" id="PF08241">
    <property type="entry name" value="Methyltransf_11"/>
    <property type="match status" value="1"/>
</dbReference>
<evidence type="ECO:0000259" key="1">
    <source>
        <dbReference type="Pfam" id="PF08241"/>
    </source>
</evidence>
<protein>
    <submittedName>
        <fullName evidence="2">Methyltransferase family protein</fullName>
    </submittedName>
</protein>
<accession>A0A370GQW2</accession>
<keyword evidence="2" id="KW-0808">Transferase</keyword>